<protein>
    <submittedName>
        <fullName evidence="1">Uncharacterized protein</fullName>
    </submittedName>
</protein>
<dbReference type="AlphaFoldDB" id="A0A2V1E9X3"/>
<reference evidence="1 2" key="1">
    <citation type="journal article" date="2018" name="Sci. Rep.">
        <title>Comparative genomics provides insights into the lifestyle and reveals functional heterogeneity of dark septate endophytic fungi.</title>
        <authorList>
            <person name="Knapp D.G."/>
            <person name="Nemeth J.B."/>
            <person name="Barry K."/>
            <person name="Hainaut M."/>
            <person name="Henrissat B."/>
            <person name="Johnson J."/>
            <person name="Kuo A."/>
            <person name="Lim J.H.P."/>
            <person name="Lipzen A."/>
            <person name="Nolan M."/>
            <person name="Ohm R.A."/>
            <person name="Tamas L."/>
            <person name="Grigoriev I.V."/>
            <person name="Spatafora J.W."/>
            <person name="Nagy L.G."/>
            <person name="Kovacs G.M."/>
        </authorList>
    </citation>
    <scope>NUCLEOTIDE SEQUENCE [LARGE SCALE GENOMIC DNA]</scope>
    <source>
        <strain evidence="1 2">DSE2036</strain>
    </source>
</reference>
<gene>
    <name evidence="1" type="ORF">DM02DRAFT_379861</name>
</gene>
<dbReference type="EMBL" id="KZ805306">
    <property type="protein sequence ID" value="PVI06962.1"/>
    <property type="molecule type" value="Genomic_DNA"/>
</dbReference>
<evidence type="ECO:0000313" key="1">
    <source>
        <dbReference type="EMBL" id="PVI06962.1"/>
    </source>
</evidence>
<organism evidence="1 2">
    <name type="scientific">Periconia macrospinosa</name>
    <dbReference type="NCBI Taxonomy" id="97972"/>
    <lineage>
        <taxon>Eukaryota</taxon>
        <taxon>Fungi</taxon>
        <taxon>Dikarya</taxon>
        <taxon>Ascomycota</taxon>
        <taxon>Pezizomycotina</taxon>
        <taxon>Dothideomycetes</taxon>
        <taxon>Pleosporomycetidae</taxon>
        <taxon>Pleosporales</taxon>
        <taxon>Massarineae</taxon>
        <taxon>Periconiaceae</taxon>
        <taxon>Periconia</taxon>
    </lineage>
</organism>
<keyword evidence="2" id="KW-1185">Reference proteome</keyword>
<sequence>MSFVEMSAHVCTLLPTSLSRGNGDHQQIPEEHWICEENMQSLNDCWKSHAALPGHASNSYSLHYVQWGDKKKE</sequence>
<name>A0A2V1E9X3_9PLEO</name>
<dbReference type="Proteomes" id="UP000244855">
    <property type="component" value="Unassembled WGS sequence"/>
</dbReference>
<evidence type="ECO:0000313" key="2">
    <source>
        <dbReference type="Proteomes" id="UP000244855"/>
    </source>
</evidence>
<proteinExistence type="predicted"/>
<accession>A0A2V1E9X3</accession>